<accession>A0A7C9EJS3</accession>
<reference evidence="1" key="1">
    <citation type="journal article" date="2013" name="J. Plant Res.">
        <title>Effect of fungi and light on seed germination of three Opuntia species from semiarid lands of central Mexico.</title>
        <authorList>
            <person name="Delgado-Sanchez P."/>
            <person name="Jimenez-Bremont J.F."/>
            <person name="Guerrero-Gonzalez Mde L."/>
            <person name="Flores J."/>
        </authorList>
    </citation>
    <scope>NUCLEOTIDE SEQUENCE</scope>
    <source>
        <tissue evidence="1">Cladode</tissue>
    </source>
</reference>
<protein>
    <submittedName>
        <fullName evidence="1">Uncharacterized protein</fullName>
    </submittedName>
</protein>
<sequence>MSSETICWLGSSGINPPRGGLMPGLCFNSHFSGSLESIWAIIAVKGSSLFSLLSSFGIIASFNGHSRSPLWCPKFPHLTHFTLRTSTANGLTLPGTPVSNLGAFLSTANSSSVGKGRPKTSLGRGFLFSSLTGAVCCSTEEEEAIVGSFSSGFFLSSAISAAFALSAL</sequence>
<organism evidence="1">
    <name type="scientific">Opuntia streptacantha</name>
    <name type="common">Prickly pear cactus</name>
    <name type="synonym">Opuntia cardona</name>
    <dbReference type="NCBI Taxonomy" id="393608"/>
    <lineage>
        <taxon>Eukaryota</taxon>
        <taxon>Viridiplantae</taxon>
        <taxon>Streptophyta</taxon>
        <taxon>Embryophyta</taxon>
        <taxon>Tracheophyta</taxon>
        <taxon>Spermatophyta</taxon>
        <taxon>Magnoliopsida</taxon>
        <taxon>eudicotyledons</taxon>
        <taxon>Gunneridae</taxon>
        <taxon>Pentapetalae</taxon>
        <taxon>Caryophyllales</taxon>
        <taxon>Cactineae</taxon>
        <taxon>Cactaceae</taxon>
        <taxon>Opuntioideae</taxon>
        <taxon>Opuntia</taxon>
    </lineage>
</organism>
<dbReference type="EMBL" id="GISG01252159">
    <property type="protein sequence ID" value="MBA4671721.1"/>
    <property type="molecule type" value="Transcribed_RNA"/>
</dbReference>
<proteinExistence type="predicted"/>
<evidence type="ECO:0000313" key="1">
    <source>
        <dbReference type="EMBL" id="MBA4671721.1"/>
    </source>
</evidence>
<dbReference type="EMBL" id="GISG01252164">
    <property type="protein sequence ID" value="MBA4671724.1"/>
    <property type="molecule type" value="Transcribed_RNA"/>
</dbReference>
<reference evidence="1" key="2">
    <citation type="submission" date="2020-07" db="EMBL/GenBank/DDBJ databases">
        <authorList>
            <person name="Vera ALvarez R."/>
            <person name="Arias-Moreno D.M."/>
            <person name="Jimenez-Jacinto V."/>
            <person name="Jimenez-Bremont J.F."/>
            <person name="Swaminathan K."/>
            <person name="Moose S.P."/>
            <person name="Guerrero-Gonzalez M.L."/>
            <person name="Marino-Ramirez L."/>
            <person name="Landsman D."/>
            <person name="Rodriguez-Kessler M."/>
            <person name="Delgado-Sanchez P."/>
        </authorList>
    </citation>
    <scope>NUCLEOTIDE SEQUENCE</scope>
    <source>
        <tissue evidence="1">Cladode</tissue>
    </source>
</reference>
<name>A0A7C9EJS3_OPUST</name>
<dbReference type="AlphaFoldDB" id="A0A7C9EJS3"/>